<feature type="domain" description="PHD-type" evidence="12">
    <location>
        <begin position="21"/>
        <end position="136"/>
    </location>
</feature>
<evidence type="ECO:0000256" key="5">
    <source>
        <dbReference type="ARBA" id="ARBA00022771"/>
    </source>
</evidence>
<dbReference type="KEGG" id="bim:100750195"/>
<accession>A0A6P3UUE3</accession>
<keyword evidence="5 9" id="KW-0863">Zinc-finger</keyword>
<dbReference type="GO" id="GO:0005634">
    <property type="term" value="C:nucleus"/>
    <property type="evidence" value="ECO:0007669"/>
    <property type="project" value="UniProtKB-SubCell"/>
</dbReference>
<dbReference type="GO" id="GO:0008270">
    <property type="term" value="F:zinc ion binding"/>
    <property type="evidence" value="ECO:0007669"/>
    <property type="project" value="UniProtKB-KW"/>
</dbReference>
<evidence type="ECO:0000256" key="10">
    <source>
        <dbReference type="SAM" id="MobiDB-lite"/>
    </source>
</evidence>
<dbReference type="RefSeq" id="XP_012241084.1">
    <property type="nucleotide sequence ID" value="XM_012385661.3"/>
</dbReference>
<dbReference type="InterPro" id="IPR011011">
    <property type="entry name" value="Znf_FYVE_PHD"/>
</dbReference>
<evidence type="ECO:0000313" key="14">
    <source>
        <dbReference type="RefSeq" id="XP_012241084.1"/>
    </source>
</evidence>
<evidence type="ECO:0000256" key="9">
    <source>
        <dbReference type="PROSITE-ProRule" id="PRU00175"/>
    </source>
</evidence>
<organism evidence="13 14">
    <name type="scientific">Bombus impatiens</name>
    <name type="common">Bumblebee</name>
    <dbReference type="NCBI Taxonomy" id="132113"/>
    <lineage>
        <taxon>Eukaryota</taxon>
        <taxon>Metazoa</taxon>
        <taxon>Ecdysozoa</taxon>
        <taxon>Arthropoda</taxon>
        <taxon>Hexapoda</taxon>
        <taxon>Insecta</taxon>
        <taxon>Pterygota</taxon>
        <taxon>Neoptera</taxon>
        <taxon>Endopterygota</taxon>
        <taxon>Hymenoptera</taxon>
        <taxon>Apocrita</taxon>
        <taxon>Aculeata</taxon>
        <taxon>Apoidea</taxon>
        <taxon>Anthophila</taxon>
        <taxon>Apidae</taxon>
        <taxon>Bombus</taxon>
        <taxon>Pyrobombus</taxon>
    </lineage>
</organism>
<evidence type="ECO:0000256" key="2">
    <source>
        <dbReference type="ARBA" id="ARBA00004906"/>
    </source>
</evidence>
<dbReference type="InterPro" id="IPR001841">
    <property type="entry name" value="Znf_RING"/>
</dbReference>
<comment type="pathway">
    <text evidence="2">Protein modification; protein ubiquitination.</text>
</comment>
<dbReference type="CDD" id="cd15669">
    <property type="entry name" value="ePHD_PHF7_G2E3_like"/>
    <property type="match status" value="1"/>
</dbReference>
<dbReference type="InterPro" id="IPR034732">
    <property type="entry name" value="EPHD"/>
</dbReference>
<feature type="compositionally biased region" description="Low complexity" evidence="10">
    <location>
        <begin position="337"/>
        <end position="356"/>
    </location>
</feature>
<protein>
    <submittedName>
        <fullName evidence="14">Uncharacterized protein</fullName>
    </submittedName>
</protein>
<comment type="subcellular location">
    <subcellularLocation>
        <location evidence="1">Nucleus</location>
    </subcellularLocation>
</comment>
<dbReference type="InterPro" id="IPR059102">
    <property type="entry name" value="PHD_PHF7/G2E3-like"/>
</dbReference>
<dbReference type="SUPFAM" id="SSF57903">
    <property type="entry name" value="FYVE/PHD zinc finger"/>
    <property type="match status" value="2"/>
</dbReference>
<keyword evidence="3" id="KW-0808">Transferase</keyword>
<dbReference type="InterPro" id="IPR051188">
    <property type="entry name" value="PHD-type_Zinc_Finger"/>
</dbReference>
<evidence type="ECO:0000259" key="11">
    <source>
        <dbReference type="PROSITE" id="PS50089"/>
    </source>
</evidence>
<evidence type="ECO:0000256" key="3">
    <source>
        <dbReference type="ARBA" id="ARBA00022679"/>
    </source>
</evidence>
<dbReference type="SMART" id="SM00249">
    <property type="entry name" value="PHD"/>
    <property type="match status" value="2"/>
</dbReference>
<keyword evidence="6" id="KW-0833">Ubl conjugation pathway</keyword>
<dbReference type="Proteomes" id="UP000515180">
    <property type="component" value="Unplaced"/>
</dbReference>
<dbReference type="PANTHER" id="PTHR12420">
    <property type="entry name" value="PHD FINGER PROTEIN"/>
    <property type="match status" value="1"/>
</dbReference>
<dbReference type="GeneID" id="100750195"/>
<evidence type="ECO:0000256" key="7">
    <source>
        <dbReference type="ARBA" id="ARBA00022833"/>
    </source>
</evidence>
<evidence type="ECO:0000256" key="8">
    <source>
        <dbReference type="ARBA" id="ARBA00023242"/>
    </source>
</evidence>
<dbReference type="AlphaFoldDB" id="A0A6P3UUE3"/>
<dbReference type="InterPro" id="IPR042013">
    <property type="entry name" value="PHF7/G2E3_ePHD"/>
</dbReference>
<evidence type="ECO:0000256" key="1">
    <source>
        <dbReference type="ARBA" id="ARBA00004123"/>
    </source>
</evidence>
<dbReference type="Gene3D" id="3.30.40.10">
    <property type="entry name" value="Zinc/RING finger domain, C3HC4 (zinc finger)"/>
    <property type="match status" value="2"/>
</dbReference>
<dbReference type="CDD" id="cd15496">
    <property type="entry name" value="PHD_PHF7_G2E3_like"/>
    <property type="match status" value="1"/>
</dbReference>
<dbReference type="PROSITE" id="PS51805">
    <property type="entry name" value="EPHD"/>
    <property type="match status" value="1"/>
</dbReference>
<proteinExistence type="predicted"/>
<gene>
    <name evidence="14" type="primary">LOC100750195</name>
</gene>
<dbReference type="InterPro" id="IPR013083">
    <property type="entry name" value="Znf_RING/FYVE/PHD"/>
</dbReference>
<keyword evidence="8" id="KW-0539">Nucleus</keyword>
<feature type="region of interest" description="Disordered" evidence="10">
    <location>
        <begin position="319"/>
        <end position="361"/>
    </location>
</feature>
<dbReference type="InterPro" id="IPR001965">
    <property type="entry name" value="Znf_PHD"/>
</dbReference>
<dbReference type="OMA" id="HYPCGLR"/>
<reference evidence="14" key="1">
    <citation type="submission" date="2025-08" db="UniProtKB">
        <authorList>
            <consortium name="RefSeq"/>
        </authorList>
    </citation>
    <scope>IDENTIFICATION</scope>
</reference>
<keyword evidence="7" id="KW-0862">Zinc</keyword>
<dbReference type="PROSITE" id="PS50089">
    <property type="entry name" value="ZF_RING_2"/>
    <property type="match status" value="1"/>
</dbReference>
<dbReference type="PANTHER" id="PTHR12420:SF42">
    <property type="entry name" value="G2_M PHASE-SPECIFIC E3 UBIQUITIN-PROTEIN LIGASE"/>
    <property type="match status" value="1"/>
</dbReference>
<dbReference type="GO" id="GO:0016740">
    <property type="term" value="F:transferase activity"/>
    <property type="evidence" value="ECO:0007669"/>
    <property type="project" value="UniProtKB-KW"/>
</dbReference>
<evidence type="ECO:0000256" key="6">
    <source>
        <dbReference type="ARBA" id="ARBA00022786"/>
    </source>
</evidence>
<name>A0A6P3UUE3_BOMIM</name>
<evidence type="ECO:0000256" key="4">
    <source>
        <dbReference type="ARBA" id="ARBA00022723"/>
    </source>
</evidence>
<dbReference type="Pfam" id="PF26054">
    <property type="entry name" value="PHD_G2E3"/>
    <property type="match status" value="1"/>
</dbReference>
<evidence type="ECO:0000313" key="13">
    <source>
        <dbReference type="Proteomes" id="UP000515180"/>
    </source>
</evidence>
<evidence type="ECO:0000259" key="12">
    <source>
        <dbReference type="PROSITE" id="PS51805"/>
    </source>
</evidence>
<sequence>MSLEKKLISNTMSKRNKPSKHRICCFCRLSENNELEFGKFYEDGEIVTHYYCLLLSSNMQQRGKDDEGILGFLKTDIKKEISRGKRLVCSYCKKAGATLGCCNVKCKKIFHYPCGLRAGTLNQFFDEFRSYCIKHRPKQKIDARVKIELSKTNKVVCCICYDEVDPYDTVGTMWAPCCKKNAWFHRKCVQQLAMSAGYFFKCPLCNNKNLFQKAMSEFGIFIPSQDASWELVPNAFEELLYRHDQCNAPICLCPKGRKYTSCNAKWELALCRTCGSQGTHMACGQLKWANPVWECRECISILGKSKVTASSSTTKDTLQNVSDFKDSDSDISVGKDSPIPFTSSSPLISSASQSPIVKQRPGPRSFKLRQLKLIEEMQNNNKYQTNENINTMLDPTNVEKHSLQSTSTKESFMSASNSVTASMFHNYEDSSNTSIWHSKSQLDKQVDIVTLDSDDDIIEASNFISLNNVFIEANESENCLSSFKRNKVESNKSDTIYDSSLLKIEKLLQENNQNQTDTNNSLISNLNVTEFDNLKKFSPQNKTNFNILDNVVQLNDENEHNCTDFTSNIKITNVVSLAPKEFENLSSIEVEQKINNPTTQNRDGSISNNSLLQPSCYHSNILKLNLKRKRDKSISFPIASCISEPKKLRETNSVMEETLRASHIPLHAFTYAASNKNDLKISNHNEDSTSIDEFHLQNKKQHIQIKQNCNKNQDIPHTSSAKCSLKMNVSNNIFTNNTDTNKEKFHMSVDTVNEMNKISKNIKVNNNIKDCDEDGGISPVVESSNRSFTNDTRINCIDKSITLDHSKSKRSQIAEQWKPQNDVEMLMLKQHRTSNNKFHNMYWQGKSESTDSNYSQLIPEYVCLRDLKFRVSNINNLQMILYDKYSVNINMECVTTTRKNTTFDVPIKKIAPQCIFKTQTDTLLNFRSGNIYSNKDKNTNIFVNEYSEHDQDDIKENLDPVITIPCKNTKDDLLINATLVTNNPNIFTNNNNQSENKTVEHNDGGRNHETIRLSDDIKNNFDTITSCNHNYAKSIIDVEQDIQNLNFDDIIDKTYEIHHMKKGLKTDFKVSIDLKKIKCFVDDNPNLFSRYKKEDSKRCIQQANFLKEQKIQNIHIQTNFNSSEHVKNSSIDESKHDENFTLSTSKYVIKELTSHNTETEKD</sequence>
<keyword evidence="4" id="KW-0479">Metal-binding</keyword>
<feature type="domain" description="RING-type" evidence="11">
    <location>
        <begin position="157"/>
        <end position="206"/>
    </location>
</feature>
<keyword evidence="13" id="KW-1185">Reference proteome</keyword>
<dbReference type="Pfam" id="PF13771">
    <property type="entry name" value="zf-HC5HC2H"/>
    <property type="match status" value="1"/>
</dbReference>
<dbReference type="OrthoDB" id="512616at2759"/>